<dbReference type="NCBIfam" id="NF008316">
    <property type="entry name" value="PRK11104.1"/>
    <property type="match status" value="1"/>
</dbReference>
<keyword evidence="10" id="KW-1185">Reference proteome</keyword>
<comment type="catalytic activity">
    <reaction evidence="7">
        <text>protoporphyrinogen IX + 3 a menaquinone = protoporphyrin IX + 3 a menaquinol</text>
        <dbReference type="Rhea" id="RHEA:27409"/>
        <dbReference type="Rhea" id="RHEA-COMP:9537"/>
        <dbReference type="Rhea" id="RHEA-COMP:9539"/>
        <dbReference type="ChEBI" id="CHEBI:16374"/>
        <dbReference type="ChEBI" id="CHEBI:18151"/>
        <dbReference type="ChEBI" id="CHEBI:57306"/>
        <dbReference type="ChEBI" id="CHEBI:57307"/>
        <dbReference type="EC" id="1.3.5.3"/>
    </reaction>
</comment>
<comment type="similarity">
    <text evidence="7">Belongs to the HemG family.</text>
</comment>
<reference evidence="10" key="1">
    <citation type="journal article" date="2019" name="Int. J. Syst. Evol. Microbiol.">
        <title>The Global Catalogue of Microorganisms (GCM) 10K type strain sequencing project: providing services to taxonomists for standard genome sequencing and annotation.</title>
        <authorList>
            <consortium name="The Broad Institute Genomics Platform"/>
            <consortium name="The Broad Institute Genome Sequencing Center for Infectious Disease"/>
            <person name="Wu L."/>
            <person name="Ma J."/>
        </authorList>
    </citation>
    <scope>NUCLEOTIDE SEQUENCE [LARGE SCALE GENOMIC DNA]</scope>
    <source>
        <strain evidence="10">JCM 17110</strain>
    </source>
</reference>
<evidence type="ECO:0000256" key="5">
    <source>
        <dbReference type="ARBA" id="ARBA00023136"/>
    </source>
</evidence>
<dbReference type="Pfam" id="PF12724">
    <property type="entry name" value="Flavodoxin_5"/>
    <property type="match status" value="1"/>
</dbReference>
<evidence type="ECO:0000256" key="1">
    <source>
        <dbReference type="ARBA" id="ARBA00022630"/>
    </source>
</evidence>
<sequence length="179" mass="20346">MGKLLVLYSSCNGQTKKIIAAMTDEFAGYEVDMVDLHTLPRKNLSKYDKVLLGASIRYGHFHHSVYSFIYAHSEQLEVADAGFFCVCLTARKPEKADPKNNAYVKKFLAKSSWRPKSIGVFAGALKYSEYNWWQTRIIQLIMKITGGSTDTSRDIEFTDWELVKGFARKFIGGRAAERQ</sequence>
<dbReference type="EMBL" id="BAABCX010000007">
    <property type="protein sequence ID" value="GAA3549753.1"/>
    <property type="molecule type" value="Genomic_DNA"/>
</dbReference>
<dbReference type="RefSeq" id="WP_344959865.1">
    <property type="nucleotide sequence ID" value="NZ_BAABCX010000007.1"/>
</dbReference>
<gene>
    <name evidence="7 9" type="primary">hemG</name>
    <name evidence="9" type="ORF">GCM10022394_32370</name>
</gene>
<keyword evidence="7" id="KW-1003">Cell membrane</keyword>
<keyword evidence="4 7" id="KW-0560">Oxidoreductase</keyword>
<comment type="caution">
    <text evidence="9">The sequence shown here is derived from an EMBL/GenBank/DDBJ whole genome shotgun (WGS) entry which is preliminary data.</text>
</comment>
<protein>
    <recommendedName>
        <fullName evidence="7">Protoporphyrinogen IX dehydrogenase [quinone]</fullName>
        <ecNumber evidence="7">1.3.5.3</ecNumber>
    </recommendedName>
    <alternativeName>
        <fullName evidence="7">Protoporphyrinogen IX dehydrogenase [menaquinone]</fullName>
    </alternativeName>
    <alternativeName>
        <fullName evidence="7">Protoporphyrinogen IX dehydrogenase [ubiquinone]</fullName>
    </alternativeName>
    <alternativeName>
        <fullName evidence="7">Protoporphyrinogen oxidase</fullName>
        <shortName evidence="7">PPO</shortName>
    </alternativeName>
</protein>
<dbReference type="InterPro" id="IPR029039">
    <property type="entry name" value="Flavoprotein-like_sf"/>
</dbReference>
<keyword evidence="1 7" id="KW-0285">Flavoprotein</keyword>
<evidence type="ECO:0000256" key="3">
    <source>
        <dbReference type="ARBA" id="ARBA00022741"/>
    </source>
</evidence>
<dbReference type="HAMAP" id="MF_00853">
    <property type="entry name" value="HemG"/>
    <property type="match status" value="1"/>
</dbReference>
<evidence type="ECO:0000313" key="10">
    <source>
        <dbReference type="Proteomes" id="UP001500795"/>
    </source>
</evidence>
<evidence type="ECO:0000256" key="6">
    <source>
        <dbReference type="ARBA" id="ARBA00023244"/>
    </source>
</evidence>
<comment type="catalytic activity">
    <reaction evidence="7">
        <text>protoporphyrinogen IX + 3 a quinone = protoporphyrin IX + 3 a quinol</text>
        <dbReference type="Rhea" id="RHEA:65032"/>
        <dbReference type="ChEBI" id="CHEBI:24646"/>
        <dbReference type="ChEBI" id="CHEBI:57306"/>
        <dbReference type="ChEBI" id="CHEBI:57307"/>
        <dbReference type="ChEBI" id="CHEBI:132124"/>
        <dbReference type="EC" id="1.3.5.3"/>
    </reaction>
</comment>
<dbReference type="PANTHER" id="PTHR38030">
    <property type="entry name" value="PROTOPORPHYRINOGEN IX DEHYDROGENASE [MENAQUINONE]"/>
    <property type="match status" value="1"/>
</dbReference>
<name>A0ABP6WF25_9GAMM</name>
<evidence type="ECO:0000259" key="8">
    <source>
        <dbReference type="PROSITE" id="PS50902"/>
    </source>
</evidence>
<keyword evidence="5" id="KW-0472">Membrane</keyword>
<comment type="pathway">
    <text evidence="7">Porphyrin-containing compound metabolism; protoporphyrin-IX biosynthesis; protoporphyrin-IX from protoporphyrinogen-IX: step 1/1.</text>
</comment>
<feature type="domain" description="Flavodoxin-like" evidence="8">
    <location>
        <begin position="4"/>
        <end position="171"/>
    </location>
</feature>
<proteinExistence type="inferred from homology"/>
<comment type="catalytic activity">
    <reaction evidence="7">
        <text>protoporphyrinogen IX + 3 a ubiquinone = protoporphyrin IX + 3 a ubiquinol</text>
        <dbReference type="Rhea" id="RHEA:63936"/>
        <dbReference type="Rhea" id="RHEA-COMP:9565"/>
        <dbReference type="Rhea" id="RHEA-COMP:9566"/>
        <dbReference type="ChEBI" id="CHEBI:16389"/>
        <dbReference type="ChEBI" id="CHEBI:17976"/>
        <dbReference type="ChEBI" id="CHEBI:57306"/>
        <dbReference type="ChEBI" id="CHEBI:57307"/>
    </reaction>
</comment>
<dbReference type="EC" id="1.3.5.3" evidence="7"/>
<comment type="function">
    <text evidence="7">Catalyzes the 6-electron oxidation of protoporphyrinogen IX to form protoporphyrin IX; under anaerobic conditions uses menaquinone as an electron acceptor, under aerobic conditions uses ubiquinone as an electron acceptor.</text>
</comment>
<dbReference type="Gene3D" id="3.40.50.360">
    <property type="match status" value="1"/>
</dbReference>
<evidence type="ECO:0000256" key="7">
    <source>
        <dbReference type="HAMAP-Rule" id="MF_00853"/>
    </source>
</evidence>
<keyword evidence="6 7" id="KW-0627">Porphyrin biosynthesis</keyword>
<comment type="cofactor">
    <cofactor evidence="7">
        <name>FMN</name>
        <dbReference type="ChEBI" id="CHEBI:58210"/>
    </cofactor>
    <text evidence="7">Binds 1 FMN non-covalently per subunit.</text>
</comment>
<dbReference type="PROSITE" id="PS50902">
    <property type="entry name" value="FLAVODOXIN_LIKE"/>
    <property type="match status" value="1"/>
</dbReference>
<accession>A0ABP6WF25</accession>
<evidence type="ECO:0000256" key="4">
    <source>
        <dbReference type="ARBA" id="ARBA00023002"/>
    </source>
</evidence>
<dbReference type="InterPro" id="IPR026816">
    <property type="entry name" value="Flavodoxin_dom"/>
</dbReference>
<keyword evidence="3 7" id="KW-0547">Nucleotide-binding</keyword>
<evidence type="ECO:0000256" key="2">
    <source>
        <dbReference type="ARBA" id="ARBA00022643"/>
    </source>
</evidence>
<dbReference type="InterPro" id="IPR008254">
    <property type="entry name" value="Flavodoxin/NO_synth"/>
</dbReference>
<organism evidence="9 10">
    <name type="scientific">Zobellella aerophila</name>
    <dbReference type="NCBI Taxonomy" id="870480"/>
    <lineage>
        <taxon>Bacteria</taxon>
        <taxon>Pseudomonadati</taxon>
        <taxon>Pseudomonadota</taxon>
        <taxon>Gammaproteobacteria</taxon>
        <taxon>Aeromonadales</taxon>
        <taxon>Aeromonadaceae</taxon>
        <taxon>Zobellella</taxon>
    </lineage>
</organism>
<dbReference type="InterPro" id="IPR044264">
    <property type="entry name" value="HemG"/>
</dbReference>
<dbReference type="InterPro" id="IPR052200">
    <property type="entry name" value="Protoporphyrinogen_IX_DH"/>
</dbReference>
<evidence type="ECO:0000313" key="9">
    <source>
        <dbReference type="EMBL" id="GAA3549753.1"/>
    </source>
</evidence>
<dbReference type="PANTHER" id="PTHR38030:SF2">
    <property type="entry name" value="PROTOPORPHYRINOGEN IX DEHYDROGENASE [QUINONE]"/>
    <property type="match status" value="1"/>
</dbReference>
<comment type="subcellular location">
    <subcellularLocation>
        <location evidence="7">Cell membrane</location>
        <topology evidence="7">Peripheral membrane protein</topology>
    </subcellularLocation>
</comment>
<dbReference type="SUPFAM" id="SSF52218">
    <property type="entry name" value="Flavoproteins"/>
    <property type="match status" value="1"/>
</dbReference>
<dbReference type="Proteomes" id="UP001500795">
    <property type="component" value="Unassembled WGS sequence"/>
</dbReference>
<keyword evidence="2 7" id="KW-0288">FMN</keyword>